<name>A0ABD0JU33_9CAEN</name>
<evidence type="ECO:0000313" key="2">
    <source>
        <dbReference type="EMBL" id="KAK7478018.1"/>
    </source>
</evidence>
<accession>A0ABD0JU33</accession>
<proteinExistence type="predicted"/>
<dbReference type="EMBL" id="JACVVK020000335">
    <property type="protein sequence ID" value="KAK7478018.1"/>
    <property type="molecule type" value="Genomic_DNA"/>
</dbReference>
<feature type="region of interest" description="Disordered" evidence="1">
    <location>
        <begin position="1"/>
        <end position="39"/>
    </location>
</feature>
<keyword evidence="3" id="KW-1185">Reference proteome</keyword>
<protein>
    <submittedName>
        <fullName evidence="2">Uncharacterized protein</fullName>
    </submittedName>
</protein>
<feature type="region of interest" description="Disordered" evidence="1">
    <location>
        <begin position="56"/>
        <end position="97"/>
    </location>
</feature>
<organism evidence="2 3">
    <name type="scientific">Batillaria attramentaria</name>
    <dbReference type="NCBI Taxonomy" id="370345"/>
    <lineage>
        <taxon>Eukaryota</taxon>
        <taxon>Metazoa</taxon>
        <taxon>Spiralia</taxon>
        <taxon>Lophotrochozoa</taxon>
        <taxon>Mollusca</taxon>
        <taxon>Gastropoda</taxon>
        <taxon>Caenogastropoda</taxon>
        <taxon>Sorbeoconcha</taxon>
        <taxon>Cerithioidea</taxon>
        <taxon>Batillariidae</taxon>
        <taxon>Batillaria</taxon>
    </lineage>
</organism>
<evidence type="ECO:0000256" key="1">
    <source>
        <dbReference type="SAM" id="MobiDB-lite"/>
    </source>
</evidence>
<dbReference type="Proteomes" id="UP001519460">
    <property type="component" value="Unassembled WGS sequence"/>
</dbReference>
<comment type="caution">
    <text evidence="2">The sequence shown here is derived from an EMBL/GenBank/DDBJ whole genome shotgun (WGS) entry which is preliminary data.</text>
</comment>
<reference evidence="2 3" key="1">
    <citation type="journal article" date="2023" name="Sci. Data">
        <title>Genome assembly of the Korean intertidal mud-creeper Batillaria attramentaria.</title>
        <authorList>
            <person name="Patra A.K."/>
            <person name="Ho P.T."/>
            <person name="Jun S."/>
            <person name="Lee S.J."/>
            <person name="Kim Y."/>
            <person name="Won Y.J."/>
        </authorList>
    </citation>
    <scope>NUCLEOTIDE SEQUENCE [LARGE SCALE GENOMIC DNA]</scope>
    <source>
        <strain evidence="2">Wonlab-2016</strain>
    </source>
</reference>
<evidence type="ECO:0000313" key="3">
    <source>
        <dbReference type="Proteomes" id="UP001519460"/>
    </source>
</evidence>
<sequence length="97" mass="10509">MQCATCSHYDGQKKGGRPAKHAKQRRPQKRLFPEDDAAAADSSCEISFSEILTSTPTKKMKDGTTEMAPPSRTSVMTSPFPKQPFEEACVGSEKTGG</sequence>
<gene>
    <name evidence="2" type="ORF">BaRGS_00030694</name>
</gene>
<dbReference type="AlphaFoldDB" id="A0ABD0JU33"/>
<feature type="compositionally biased region" description="Basic residues" evidence="1">
    <location>
        <begin position="14"/>
        <end position="29"/>
    </location>
</feature>